<evidence type="ECO:0000313" key="4">
    <source>
        <dbReference type="Proteomes" id="UP000255168"/>
    </source>
</evidence>
<reference evidence="4 5" key="1">
    <citation type="submission" date="2018-01" db="EMBL/GenBank/DDBJ databases">
        <authorList>
            <person name="Clerissi C."/>
        </authorList>
    </citation>
    <scope>NUCLEOTIDE SEQUENCE [LARGE SCALE GENOMIC DNA]</scope>
    <source>
        <strain evidence="2">Cupriavidus taiwanensis STM 6082</strain>
        <strain evidence="3">Cupriavidus taiwanensis STM 6160</strain>
    </source>
</reference>
<dbReference type="EMBL" id="LT984806">
    <property type="protein sequence ID" value="SPD48491.1"/>
    <property type="molecule type" value="Genomic_DNA"/>
</dbReference>
<evidence type="ECO:0000313" key="3">
    <source>
        <dbReference type="EMBL" id="SPD48491.1"/>
    </source>
</evidence>
<feature type="region of interest" description="Disordered" evidence="1">
    <location>
        <begin position="159"/>
        <end position="199"/>
    </location>
</feature>
<gene>
    <name evidence="2" type="ORF">CBM2605_A290004</name>
    <name evidence="3" type="ORF">CBM2607_20485</name>
</gene>
<dbReference type="Proteomes" id="UP000255168">
    <property type="component" value="Chromosome I"/>
</dbReference>
<organism evidence="3 4">
    <name type="scientific">Cupriavidus neocaledonicus</name>
    <dbReference type="NCBI Taxonomy" id="1040979"/>
    <lineage>
        <taxon>Bacteria</taxon>
        <taxon>Pseudomonadati</taxon>
        <taxon>Pseudomonadota</taxon>
        <taxon>Betaproteobacteria</taxon>
        <taxon>Burkholderiales</taxon>
        <taxon>Burkholderiaceae</taxon>
        <taxon>Cupriavidus</taxon>
    </lineage>
</organism>
<evidence type="ECO:0000313" key="5">
    <source>
        <dbReference type="Proteomes" id="UP000256710"/>
    </source>
</evidence>
<evidence type="ECO:0000313" key="2">
    <source>
        <dbReference type="EMBL" id="SOZ36508.1"/>
    </source>
</evidence>
<protein>
    <submittedName>
        <fullName evidence="3">Uncharacterized protein</fullName>
    </submittedName>
</protein>
<evidence type="ECO:0000256" key="1">
    <source>
        <dbReference type="SAM" id="MobiDB-lite"/>
    </source>
</evidence>
<feature type="region of interest" description="Disordered" evidence="1">
    <location>
        <begin position="1"/>
        <end position="53"/>
    </location>
</feature>
<dbReference type="AlphaFoldDB" id="A0A375H916"/>
<name>A0A375H916_9BURK</name>
<dbReference type="EMBL" id="OFTC01000022">
    <property type="protein sequence ID" value="SOZ36508.1"/>
    <property type="molecule type" value="Genomic_DNA"/>
</dbReference>
<accession>A0A375H916</accession>
<sequence length="199" mass="21072">MPFARDEPVGRAAAARVRAQPVTRLRRYQHAAGPPDRPDPCPTRGAGGTRAPAARIARDLPPSSACQRVRHSAEPAAGGSGGGLRVPCHQRVTTPTATLCYDGCSGFAPARCMSRRSKAGEPPLPGSPRQQAIHCRLSFSAMTLTDRLTPMPYAPVRPLRTGRPHASAVTLAPSLPQRAKRATSPRRIGAPPDSARFPA</sequence>
<dbReference type="Proteomes" id="UP000256710">
    <property type="component" value="Unassembled WGS sequence"/>
</dbReference>
<keyword evidence="5" id="KW-1185">Reference proteome</keyword>
<proteinExistence type="predicted"/>